<organism evidence="1 2">
    <name type="scientific">Neophaeococcomyces mojaviensis</name>
    <dbReference type="NCBI Taxonomy" id="3383035"/>
    <lineage>
        <taxon>Eukaryota</taxon>
        <taxon>Fungi</taxon>
        <taxon>Dikarya</taxon>
        <taxon>Ascomycota</taxon>
        <taxon>Pezizomycotina</taxon>
        <taxon>Eurotiomycetes</taxon>
        <taxon>Chaetothyriomycetidae</taxon>
        <taxon>Chaetothyriales</taxon>
        <taxon>Chaetothyriales incertae sedis</taxon>
        <taxon>Neophaeococcomyces</taxon>
    </lineage>
</organism>
<dbReference type="Proteomes" id="UP001172386">
    <property type="component" value="Unassembled WGS sequence"/>
</dbReference>
<comment type="caution">
    <text evidence="1">The sequence shown here is derived from an EMBL/GenBank/DDBJ whole genome shotgun (WGS) entry which is preliminary data.</text>
</comment>
<protein>
    <submittedName>
        <fullName evidence="1">Uncharacterized protein</fullName>
    </submittedName>
</protein>
<gene>
    <name evidence="1" type="ORF">H2198_006988</name>
</gene>
<evidence type="ECO:0000313" key="2">
    <source>
        <dbReference type="Proteomes" id="UP001172386"/>
    </source>
</evidence>
<evidence type="ECO:0000313" key="1">
    <source>
        <dbReference type="EMBL" id="KAJ9653879.1"/>
    </source>
</evidence>
<reference evidence="1" key="1">
    <citation type="submission" date="2022-10" db="EMBL/GenBank/DDBJ databases">
        <title>Culturing micro-colonial fungi from biological soil crusts in the Mojave desert and describing Neophaeococcomyces mojavensis, and introducing the new genera and species Taxawa tesnikishii.</title>
        <authorList>
            <person name="Kurbessoian T."/>
            <person name="Stajich J.E."/>
        </authorList>
    </citation>
    <scope>NUCLEOTIDE SEQUENCE</scope>
    <source>
        <strain evidence="1">JES_112</strain>
    </source>
</reference>
<name>A0ACC3A1C4_9EURO</name>
<proteinExistence type="predicted"/>
<accession>A0ACC3A1C4</accession>
<sequence length="131" mass="15281">MNQPGEEWDEDVRKPRNRVGGELNKIHSPTRVERKKFFEYCAEYWTAHLDDQTVVSNESLLESEHDAVVRLLLEKGAAVDLIDKSGWSGFQLRVPDRATYLLYHDNTADITTDKLLPPGFESHQYQHWVRK</sequence>
<dbReference type="EMBL" id="JAPDRQ010000138">
    <property type="protein sequence ID" value="KAJ9653879.1"/>
    <property type="molecule type" value="Genomic_DNA"/>
</dbReference>
<keyword evidence="2" id="KW-1185">Reference proteome</keyword>